<organism evidence="1 2">
    <name type="scientific">Marinobacterium aestuarii</name>
    <dbReference type="NCBI Taxonomy" id="1821621"/>
    <lineage>
        <taxon>Bacteria</taxon>
        <taxon>Pseudomonadati</taxon>
        <taxon>Pseudomonadota</taxon>
        <taxon>Gammaproteobacteria</taxon>
        <taxon>Oceanospirillales</taxon>
        <taxon>Oceanospirillaceae</taxon>
        <taxon>Marinobacterium</taxon>
    </lineage>
</organism>
<sequence>MHGRSNFVQQHWALEQGSAKGEQKFGALFTTSSAIEDSPDQCIVDQISFSSIGPWSKDPQKASKNSARFSPLKAAPEIEPDIRLLCPM</sequence>
<reference evidence="1 2" key="2">
    <citation type="journal article" date="2018" name="Int. J. Syst. Evol. Microbiol.">
        <title>Marinobacterium aestuarii sp. nov., a benzene-degrading marine bacterium isolated from estuary sediment.</title>
        <authorList>
            <person name="Bae S.S."/>
            <person name="Jung J."/>
            <person name="Chung D."/>
            <person name="Baek K."/>
        </authorList>
    </citation>
    <scope>NUCLEOTIDE SEQUENCE [LARGE SCALE GENOMIC DNA]</scope>
    <source>
        <strain evidence="1 2">ST58-10</strain>
    </source>
</reference>
<evidence type="ECO:0000313" key="1">
    <source>
        <dbReference type="EMBL" id="ANG64207.1"/>
    </source>
</evidence>
<keyword evidence="2" id="KW-1185">Reference proteome</keyword>
<dbReference type="Proteomes" id="UP000078070">
    <property type="component" value="Chromosome"/>
</dbReference>
<reference evidence="2" key="1">
    <citation type="submission" date="2016-05" db="EMBL/GenBank/DDBJ databases">
        <authorList>
            <person name="Baek K."/>
            <person name="Yang S.-J."/>
        </authorList>
    </citation>
    <scope>NUCLEOTIDE SEQUENCE [LARGE SCALE GENOMIC DNA]</scope>
    <source>
        <strain evidence="2">ST58-10</strain>
    </source>
</reference>
<dbReference type="STRING" id="1821621.A8C75_18160"/>
<dbReference type="AlphaFoldDB" id="A0A1A9F203"/>
<dbReference type="EMBL" id="CP015839">
    <property type="protein sequence ID" value="ANG64207.1"/>
    <property type="molecule type" value="Genomic_DNA"/>
</dbReference>
<name>A0A1A9F203_9GAMM</name>
<dbReference type="KEGG" id="mars:A8C75_18160"/>
<accession>A0A1A9F203</accession>
<proteinExistence type="predicted"/>
<evidence type="ECO:0000313" key="2">
    <source>
        <dbReference type="Proteomes" id="UP000078070"/>
    </source>
</evidence>
<protein>
    <submittedName>
        <fullName evidence="1">Uncharacterized protein</fullName>
    </submittedName>
</protein>
<gene>
    <name evidence="1" type="ORF">A8C75_18160</name>
</gene>